<evidence type="ECO:0000256" key="1">
    <source>
        <dbReference type="SAM" id="MobiDB-lite"/>
    </source>
</evidence>
<evidence type="ECO:0000313" key="3">
    <source>
        <dbReference type="Proteomes" id="UP000727456"/>
    </source>
</evidence>
<dbReference type="EMBL" id="JAAOZC010000002">
    <property type="protein sequence ID" value="NIJ07260.1"/>
    <property type="molecule type" value="Genomic_DNA"/>
</dbReference>
<keyword evidence="3" id="KW-1185">Reference proteome</keyword>
<sequence>MRRTLGQMVDNGFTAFARCRGCGKVKQIDLDALIAKVGRDYSLWNRRCRCRLTEGCSGWNIFEVGPGWHVAAYDPSQDQRWLNEDYQERMAADAAAGVKRGDPWAAPPIGDPTAAGRSRSPKSRP</sequence>
<organism evidence="2 3">
    <name type="scientific">Sphingomonas vulcanisoli</name>
    <dbReference type="NCBI Taxonomy" id="1658060"/>
    <lineage>
        <taxon>Bacteria</taxon>
        <taxon>Pseudomonadati</taxon>
        <taxon>Pseudomonadota</taxon>
        <taxon>Alphaproteobacteria</taxon>
        <taxon>Sphingomonadales</taxon>
        <taxon>Sphingomonadaceae</taxon>
        <taxon>Sphingomonas</taxon>
    </lineage>
</organism>
<protein>
    <submittedName>
        <fullName evidence="2">Uncharacterized protein</fullName>
    </submittedName>
</protein>
<proteinExistence type="predicted"/>
<name>A0ABX0TSP3_9SPHN</name>
<feature type="region of interest" description="Disordered" evidence="1">
    <location>
        <begin position="92"/>
        <end position="125"/>
    </location>
</feature>
<reference evidence="2 3" key="1">
    <citation type="submission" date="2020-03" db="EMBL/GenBank/DDBJ databases">
        <title>Genomic Encyclopedia of Type Strains, Phase III (KMG-III): the genomes of soil and plant-associated and newly described type strains.</title>
        <authorList>
            <person name="Whitman W."/>
        </authorList>
    </citation>
    <scope>NUCLEOTIDE SEQUENCE [LARGE SCALE GENOMIC DNA]</scope>
    <source>
        <strain evidence="2 3">CECT 8804</strain>
    </source>
</reference>
<dbReference type="Proteomes" id="UP000727456">
    <property type="component" value="Unassembled WGS sequence"/>
</dbReference>
<dbReference type="RefSeq" id="WP_167072141.1">
    <property type="nucleotide sequence ID" value="NZ_JAAOZC010000002.1"/>
</dbReference>
<comment type="caution">
    <text evidence="2">The sequence shown here is derived from an EMBL/GenBank/DDBJ whole genome shotgun (WGS) entry which is preliminary data.</text>
</comment>
<accession>A0ABX0TSP3</accession>
<evidence type="ECO:0000313" key="2">
    <source>
        <dbReference type="EMBL" id="NIJ07260.1"/>
    </source>
</evidence>
<gene>
    <name evidence="2" type="ORF">FHS31_000856</name>
</gene>